<dbReference type="Pfam" id="PF12019">
    <property type="entry name" value="GspH"/>
    <property type="match status" value="1"/>
</dbReference>
<feature type="domain" description="General secretion pathway GspH" evidence="12">
    <location>
        <begin position="49"/>
        <end position="130"/>
    </location>
</feature>
<keyword evidence="3" id="KW-1003">Cell membrane</keyword>
<keyword evidence="4" id="KW-0488">Methylation</keyword>
<dbReference type="AlphaFoldDB" id="A0AAW9QK79"/>
<keyword evidence="14" id="KW-1185">Reference proteome</keyword>
<feature type="transmembrane region" description="Helical" evidence="11">
    <location>
        <begin position="12"/>
        <end position="35"/>
    </location>
</feature>
<dbReference type="PROSITE" id="PS00409">
    <property type="entry name" value="PROKAR_NTER_METHYL"/>
    <property type="match status" value="1"/>
</dbReference>
<keyword evidence="5" id="KW-0997">Cell inner membrane</keyword>
<evidence type="ECO:0000256" key="7">
    <source>
        <dbReference type="ARBA" id="ARBA00022989"/>
    </source>
</evidence>
<comment type="similarity">
    <text evidence="9">Belongs to the GSP H family.</text>
</comment>
<evidence type="ECO:0000256" key="11">
    <source>
        <dbReference type="SAM" id="Phobius"/>
    </source>
</evidence>
<dbReference type="SUPFAM" id="SSF54523">
    <property type="entry name" value="Pili subunits"/>
    <property type="match status" value="1"/>
</dbReference>
<evidence type="ECO:0000313" key="13">
    <source>
        <dbReference type="EMBL" id="MEF7615455.1"/>
    </source>
</evidence>
<keyword evidence="6 11" id="KW-0812">Transmembrane</keyword>
<dbReference type="InterPro" id="IPR012902">
    <property type="entry name" value="N_methyl_site"/>
</dbReference>
<dbReference type="Proteomes" id="UP001336250">
    <property type="component" value="Unassembled WGS sequence"/>
</dbReference>
<name>A0AAW9QK79_9BURK</name>
<accession>A0AAW9QK79</accession>
<dbReference type="GO" id="GO:0005886">
    <property type="term" value="C:plasma membrane"/>
    <property type="evidence" value="ECO:0007669"/>
    <property type="project" value="UniProtKB-SubCell"/>
</dbReference>
<evidence type="ECO:0000256" key="1">
    <source>
        <dbReference type="ARBA" id="ARBA00004377"/>
    </source>
</evidence>
<keyword evidence="8 11" id="KW-0472">Membrane</keyword>
<evidence type="ECO:0000256" key="5">
    <source>
        <dbReference type="ARBA" id="ARBA00022519"/>
    </source>
</evidence>
<evidence type="ECO:0000256" key="10">
    <source>
        <dbReference type="ARBA" id="ARBA00030775"/>
    </source>
</evidence>
<evidence type="ECO:0000256" key="6">
    <source>
        <dbReference type="ARBA" id="ARBA00022692"/>
    </source>
</evidence>
<comment type="caution">
    <text evidence="13">The sequence shown here is derived from an EMBL/GenBank/DDBJ whole genome shotgun (WGS) entry which is preliminary data.</text>
</comment>
<dbReference type="InterPro" id="IPR022346">
    <property type="entry name" value="T2SS_GspH"/>
</dbReference>
<reference evidence="13 14" key="1">
    <citation type="submission" date="2024-02" db="EMBL/GenBank/DDBJ databases">
        <title>Genome sequence of Aquincola sp. MAHUQ-54.</title>
        <authorList>
            <person name="Huq M.A."/>
        </authorList>
    </citation>
    <scope>NUCLEOTIDE SEQUENCE [LARGE SCALE GENOMIC DNA]</scope>
    <source>
        <strain evidence="13 14">MAHUQ-54</strain>
    </source>
</reference>
<dbReference type="RefSeq" id="WP_332290719.1">
    <property type="nucleotide sequence ID" value="NZ_JAZIBG010000031.1"/>
</dbReference>
<evidence type="ECO:0000313" key="14">
    <source>
        <dbReference type="Proteomes" id="UP001336250"/>
    </source>
</evidence>
<evidence type="ECO:0000256" key="2">
    <source>
        <dbReference type="ARBA" id="ARBA00021549"/>
    </source>
</evidence>
<organism evidence="13 14">
    <name type="scientific">Aquincola agrisoli</name>
    <dbReference type="NCBI Taxonomy" id="3119538"/>
    <lineage>
        <taxon>Bacteria</taxon>
        <taxon>Pseudomonadati</taxon>
        <taxon>Pseudomonadota</taxon>
        <taxon>Betaproteobacteria</taxon>
        <taxon>Burkholderiales</taxon>
        <taxon>Sphaerotilaceae</taxon>
        <taxon>Aquincola</taxon>
    </lineage>
</organism>
<evidence type="ECO:0000256" key="9">
    <source>
        <dbReference type="ARBA" id="ARBA00025772"/>
    </source>
</evidence>
<dbReference type="EMBL" id="JAZIBG010000031">
    <property type="protein sequence ID" value="MEF7615455.1"/>
    <property type="molecule type" value="Genomic_DNA"/>
</dbReference>
<dbReference type="NCBIfam" id="TIGR02532">
    <property type="entry name" value="IV_pilin_GFxxxE"/>
    <property type="match status" value="1"/>
</dbReference>
<dbReference type="InterPro" id="IPR045584">
    <property type="entry name" value="Pilin-like"/>
</dbReference>
<dbReference type="Gene3D" id="3.30.700.10">
    <property type="entry name" value="Glycoprotein, Type 4 Pilin"/>
    <property type="match status" value="1"/>
</dbReference>
<evidence type="ECO:0000256" key="4">
    <source>
        <dbReference type="ARBA" id="ARBA00022481"/>
    </source>
</evidence>
<gene>
    <name evidence="13" type="ORF">V4F39_16160</name>
</gene>
<evidence type="ECO:0000259" key="12">
    <source>
        <dbReference type="Pfam" id="PF12019"/>
    </source>
</evidence>
<dbReference type="GO" id="GO:0015627">
    <property type="term" value="C:type II protein secretion system complex"/>
    <property type="evidence" value="ECO:0007669"/>
    <property type="project" value="InterPro"/>
</dbReference>
<dbReference type="Pfam" id="PF07963">
    <property type="entry name" value="N_methyl"/>
    <property type="match status" value="1"/>
</dbReference>
<sequence length="165" mass="17293">MRQLSAAPQRGLTLIELMVTITIGGILMMAGAPYLGDYIQNSRLREAGNSALSAALFAQSEAIKRNGRVRMSIEGSKVEITDRVGLASDAAGTALRTLTLPDGVKTTSNASVDFGSEGRTWPLGTTLTFGFAKSGITCSTEIRCPALVIEAGGAVRLCVDKTHCS</sequence>
<evidence type="ECO:0000256" key="3">
    <source>
        <dbReference type="ARBA" id="ARBA00022475"/>
    </source>
</evidence>
<dbReference type="GO" id="GO:0015628">
    <property type="term" value="P:protein secretion by the type II secretion system"/>
    <property type="evidence" value="ECO:0007669"/>
    <property type="project" value="InterPro"/>
</dbReference>
<evidence type="ECO:0000256" key="8">
    <source>
        <dbReference type="ARBA" id="ARBA00023136"/>
    </source>
</evidence>
<comment type="subcellular location">
    <subcellularLocation>
        <location evidence="1">Cell inner membrane</location>
        <topology evidence="1">Single-pass membrane protein</topology>
    </subcellularLocation>
</comment>
<protein>
    <recommendedName>
        <fullName evidence="2">Type II secretion system protein H</fullName>
    </recommendedName>
    <alternativeName>
        <fullName evidence="10">General secretion pathway protein H</fullName>
    </alternativeName>
</protein>
<keyword evidence="7 11" id="KW-1133">Transmembrane helix</keyword>
<proteinExistence type="inferred from homology"/>